<evidence type="ECO:0000256" key="3">
    <source>
        <dbReference type="ARBA" id="ARBA00022670"/>
    </source>
</evidence>
<evidence type="ECO:0000256" key="2">
    <source>
        <dbReference type="ARBA" id="ARBA00005988"/>
    </source>
</evidence>
<comment type="cofactor">
    <cofactor evidence="1">
        <name>Zn(2+)</name>
        <dbReference type="ChEBI" id="CHEBI:29105"/>
    </cofactor>
</comment>
<evidence type="ECO:0000256" key="7">
    <source>
        <dbReference type="PROSITE-ProRule" id="PRU01379"/>
    </source>
</evidence>
<evidence type="ECO:0000259" key="10">
    <source>
        <dbReference type="PROSITE" id="PS52035"/>
    </source>
</evidence>
<dbReference type="SMART" id="SM00631">
    <property type="entry name" value="Zn_pept"/>
    <property type="match status" value="1"/>
</dbReference>
<dbReference type="PRINTS" id="PR00765">
    <property type="entry name" value="CRBOXYPTASEA"/>
</dbReference>
<dbReference type="InterPro" id="IPR018392">
    <property type="entry name" value="LysM"/>
</dbReference>
<dbReference type="MEROPS" id="M14.008"/>
<dbReference type="SUPFAM" id="SSF53187">
    <property type="entry name" value="Zn-dependent exopeptidases"/>
    <property type="match status" value="1"/>
</dbReference>
<dbReference type="SMART" id="SM00257">
    <property type="entry name" value="LysM"/>
    <property type="match status" value="2"/>
</dbReference>
<dbReference type="InterPro" id="IPR036779">
    <property type="entry name" value="LysM_dom_sf"/>
</dbReference>
<evidence type="ECO:0000313" key="11">
    <source>
        <dbReference type="EMBL" id="CEE02026.1"/>
    </source>
</evidence>
<keyword evidence="5" id="KW-0862">Zinc</keyword>
<feature type="active site" description="Proton donor/acceptor" evidence="7">
    <location>
        <position position="365"/>
    </location>
</feature>
<dbReference type="Pfam" id="PF01476">
    <property type="entry name" value="LysM"/>
    <property type="match status" value="2"/>
</dbReference>
<keyword evidence="6" id="KW-0482">Metalloprotease</keyword>
<keyword evidence="12" id="KW-1185">Reference proteome</keyword>
<feature type="region of interest" description="Disordered" evidence="8">
    <location>
        <begin position="261"/>
        <end position="280"/>
    </location>
</feature>
<proteinExistence type="inferred from homology"/>
<dbReference type="AlphaFoldDB" id="A0A090IVB1"/>
<gene>
    <name evidence="11" type="ORF">BT1A1_2205</name>
</gene>
<dbReference type="EMBL" id="CCRF01000064">
    <property type="protein sequence ID" value="CEE02026.1"/>
    <property type="molecule type" value="Genomic_DNA"/>
</dbReference>
<dbReference type="PROSITE" id="PS51782">
    <property type="entry name" value="LYSM"/>
    <property type="match status" value="1"/>
</dbReference>
<dbReference type="PANTHER" id="PTHR11705:SF143">
    <property type="entry name" value="SLL0236 PROTEIN"/>
    <property type="match status" value="1"/>
</dbReference>
<dbReference type="SUPFAM" id="SSF54106">
    <property type="entry name" value="LysM domain"/>
    <property type="match status" value="1"/>
</dbReference>
<dbReference type="GO" id="GO:0005615">
    <property type="term" value="C:extracellular space"/>
    <property type="evidence" value="ECO:0007669"/>
    <property type="project" value="TreeGrafter"/>
</dbReference>
<accession>A0A090IVB1</accession>
<dbReference type="Gene3D" id="3.10.350.10">
    <property type="entry name" value="LysM domain"/>
    <property type="match status" value="1"/>
</dbReference>
<dbReference type="InterPro" id="IPR034274">
    <property type="entry name" value="ENP1_M14_CPD"/>
</dbReference>
<comment type="similarity">
    <text evidence="2 7">Belongs to the peptidase M14 family.</text>
</comment>
<dbReference type="CDD" id="cd06229">
    <property type="entry name" value="M14_Endopeptidase_I"/>
    <property type="match status" value="1"/>
</dbReference>
<organism evidence="11 12">
    <name type="scientific">Caldibacillus thermoamylovorans</name>
    <dbReference type="NCBI Taxonomy" id="35841"/>
    <lineage>
        <taxon>Bacteria</taxon>
        <taxon>Bacillati</taxon>
        <taxon>Bacillota</taxon>
        <taxon>Bacilli</taxon>
        <taxon>Bacillales</taxon>
        <taxon>Bacillaceae</taxon>
        <taxon>Caldibacillus</taxon>
    </lineage>
</organism>
<evidence type="ECO:0000256" key="8">
    <source>
        <dbReference type="SAM" id="MobiDB-lite"/>
    </source>
</evidence>
<evidence type="ECO:0000256" key="6">
    <source>
        <dbReference type="ARBA" id="ARBA00023049"/>
    </source>
</evidence>
<dbReference type="CDD" id="cd00118">
    <property type="entry name" value="LysM"/>
    <property type="match status" value="1"/>
</dbReference>
<dbReference type="GO" id="GO:0006508">
    <property type="term" value="P:proteolysis"/>
    <property type="evidence" value="ECO:0007669"/>
    <property type="project" value="UniProtKB-KW"/>
</dbReference>
<keyword evidence="3" id="KW-0645">Protease</keyword>
<dbReference type="GO" id="GO:0004181">
    <property type="term" value="F:metallocarboxypeptidase activity"/>
    <property type="evidence" value="ECO:0007669"/>
    <property type="project" value="InterPro"/>
</dbReference>
<dbReference type="Pfam" id="PF00246">
    <property type="entry name" value="Peptidase_M14"/>
    <property type="match status" value="1"/>
</dbReference>
<feature type="domain" description="LysM" evidence="9">
    <location>
        <begin position="51"/>
        <end position="95"/>
    </location>
</feature>
<name>A0A090IVB1_9BACI</name>
<dbReference type="GO" id="GO:0008270">
    <property type="term" value="F:zinc ion binding"/>
    <property type="evidence" value="ECO:0007669"/>
    <property type="project" value="InterPro"/>
</dbReference>
<evidence type="ECO:0000256" key="5">
    <source>
        <dbReference type="ARBA" id="ARBA00022833"/>
    </source>
</evidence>
<reference evidence="11 12" key="1">
    <citation type="submission" date="2014-07" db="EMBL/GenBank/DDBJ databases">
        <authorList>
            <person name="Wibberg Daniel"/>
        </authorList>
    </citation>
    <scope>NUCLEOTIDE SEQUENCE [LARGE SCALE GENOMIC DNA]</scope>
</reference>
<evidence type="ECO:0000256" key="1">
    <source>
        <dbReference type="ARBA" id="ARBA00001947"/>
    </source>
</evidence>
<protein>
    <submittedName>
        <fullName evidence="11">Gamma-D-glutamyl-L-diamino acid endopeptidase 1</fullName>
        <ecNumber evidence="11">3.4.19.11</ecNumber>
    </submittedName>
</protein>
<evidence type="ECO:0000313" key="12">
    <source>
        <dbReference type="Proteomes" id="UP000040576"/>
    </source>
</evidence>
<evidence type="ECO:0000256" key="4">
    <source>
        <dbReference type="ARBA" id="ARBA00022801"/>
    </source>
</evidence>
<sequence length="395" mass="45128">MRVRVRHGDSFWLYSRLFHIPIQLIEDSNRHIASNFLDVGMEVEIPGFMEETYIIQPGDTFFQLAKMSKMPVEALLLLNPGVYPDHLALGQSVKLPKRVTEPVINDIQTYDFTHLQRDIETLLCLYPFLKVNTIGESVLGNPIYELEIGRGKRNIHVNASFHANEWITTPVLMKLVNTFFLALTNENMLNGIHALPLYHKNTLSIVPMVNPDGVNLVLQGPPAEKKEEILALNSGSPDFSGWKANIRGVDLNNQFPANWEIEKERKEPKSPAPRDYPGEIPLSEPEAVAMARLVEKKQFSRVLAFHTQGREFYWGYEGVEPVESERLAREYEKVSGYKSVRYIDSHAGFRDWFVHAYQKPGFTFELGLGVNPLPVSQFPQIYEEMLNVFLVTLNS</sequence>
<dbReference type="EC" id="3.4.19.11" evidence="11"/>
<dbReference type="InterPro" id="IPR000834">
    <property type="entry name" value="Peptidase_M14"/>
</dbReference>
<feature type="domain" description="Peptidase M14" evidence="10">
    <location>
        <begin position="106"/>
        <end position="395"/>
    </location>
</feature>
<evidence type="ECO:0000259" key="9">
    <source>
        <dbReference type="PROSITE" id="PS51782"/>
    </source>
</evidence>
<keyword evidence="4 11" id="KW-0378">Hydrolase</keyword>
<dbReference type="Proteomes" id="UP000040576">
    <property type="component" value="Unassembled WGS sequence"/>
</dbReference>
<dbReference type="Gene3D" id="3.40.630.10">
    <property type="entry name" value="Zn peptidases"/>
    <property type="match status" value="1"/>
</dbReference>
<dbReference type="PROSITE" id="PS52035">
    <property type="entry name" value="PEPTIDASE_M14"/>
    <property type="match status" value="1"/>
</dbReference>
<dbReference type="RefSeq" id="WP_034771029.1">
    <property type="nucleotide sequence ID" value="NZ_CCRF01000064.1"/>
</dbReference>
<dbReference type="PANTHER" id="PTHR11705">
    <property type="entry name" value="PROTEASE FAMILY M14 CARBOXYPEPTIDASE A,B"/>
    <property type="match status" value="1"/>
</dbReference>